<name>A0A645C5M0_9ZZZZ</name>
<comment type="caution">
    <text evidence="1">The sequence shown here is derived from an EMBL/GenBank/DDBJ whole genome shotgun (WGS) entry which is preliminary data.</text>
</comment>
<protein>
    <submittedName>
        <fullName evidence="1">Uncharacterized protein</fullName>
    </submittedName>
</protein>
<gene>
    <name evidence="1" type="ORF">SDC9_119918</name>
</gene>
<evidence type="ECO:0000313" key="1">
    <source>
        <dbReference type="EMBL" id="MPM72942.1"/>
    </source>
</evidence>
<dbReference type="AlphaFoldDB" id="A0A645C5M0"/>
<sequence>MLVSLTSTFDNCRNANFSHNFFKKFFAIPTSFAQLKKEVWWGTALGKIRAFSTIKKSDTNPTIGQERIALFVKCEVVVAYQPKIIVLVGFKPSCL</sequence>
<organism evidence="1">
    <name type="scientific">bioreactor metagenome</name>
    <dbReference type="NCBI Taxonomy" id="1076179"/>
    <lineage>
        <taxon>unclassified sequences</taxon>
        <taxon>metagenomes</taxon>
        <taxon>ecological metagenomes</taxon>
    </lineage>
</organism>
<reference evidence="1" key="1">
    <citation type="submission" date="2019-08" db="EMBL/GenBank/DDBJ databases">
        <authorList>
            <person name="Kucharzyk K."/>
            <person name="Murdoch R.W."/>
            <person name="Higgins S."/>
            <person name="Loffler F."/>
        </authorList>
    </citation>
    <scope>NUCLEOTIDE SEQUENCE</scope>
</reference>
<accession>A0A645C5M0</accession>
<dbReference type="EMBL" id="VSSQ01025054">
    <property type="protein sequence ID" value="MPM72942.1"/>
    <property type="molecule type" value="Genomic_DNA"/>
</dbReference>
<proteinExistence type="predicted"/>